<comment type="subunit">
    <text evidence="3">Homotetramer.</text>
</comment>
<gene>
    <name evidence="6" type="ORF">DEM27_08510</name>
</gene>
<evidence type="ECO:0000256" key="3">
    <source>
        <dbReference type="HAMAP-Rule" id="MF_00984"/>
    </source>
</evidence>
<sequence length="180" mass="19466">MAGSVNKVILIGNVGADPEIRRTQDGRPIANLRIATSDTWRDRNSGERREKTEWHTVVVFNEGLCKVVEQYVKKGAKLYIEGALQTRKWQDRDGQDRYSTEVVLQGFNSTLTMLDGRGEGGGDRSFSGSSGRPSGDFGGDYGGDDYGQSSSSSRGAPARGSSSSSSGGNFSRDLDDDIPF</sequence>
<dbReference type="NCBIfam" id="TIGR00621">
    <property type="entry name" value="ssb"/>
    <property type="match status" value="1"/>
</dbReference>
<dbReference type="RefSeq" id="WP_109457804.1">
    <property type="nucleotide sequence ID" value="NZ_QFBC01000003.1"/>
</dbReference>
<keyword evidence="1 3" id="KW-0238">DNA-binding</keyword>
<evidence type="ECO:0000256" key="2">
    <source>
        <dbReference type="ARBA" id="ARBA00023172"/>
    </source>
</evidence>
<evidence type="ECO:0000313" key="7">
    <source>
        <dbReference type="Proteomes" id="UP000245252"/>
    </source>
</evidence>
<dbReference type="InterPro" id="IPR012340">
    <property type="entry name" value="NA-bd_OB-fold"/>
</dbReference>
<accession>A0A2U2DT90</accession>
<dbReference type="CDD" id="cd04496">
    <property type="entry name" value="SSB_OBF"/>
    <property type="match status" value="1"/>
</dbReference>
<comment type="caution">
    <text evidence="6">The sequence shown here is derived from an EMBL/GenBank/DDBJ whole genome shotgun (WGS) entry which is preliminary data.</text>
</comment>
<protein>
    <recommendedName>
        <fullName evidence="3 4">Single-stranded DNA-binding protein</fullName>
        <shortName evidence="3">SSB</shortName>
    </recommendedName>
</protein>
<feature type="region of interest" description="Disordered" evidence="5">
    <location>
        <begin position="113"/>
        <end position="180"/>
    </location>
</feature>
<dbReference type="AlphaFoldDB" id="A0A2U2DT90"/>
<dbReference type="GO" id="GO:0006260">
    <property type="term" value="P:DNA replication"/>
    <property type="evidence" value="ECO:0007669"/>
    <property type="project" value="UniProtKB-UniRule"/>
</dbReference>
<proteinExistence type="inferred from homology"/>
<comment type="function">
    <text evidence="3">Plays an important role in DNA replication, recombination and repair. Binds to ssDNA and to an array of partner proteins to recruit them to their sites of action during DNA metabolism.</text>
</comment>
<dbReference type="InterPro" id="IPR011344">
    <property type="entry name" value="ssDNA-bd"/>
</dbReference>
<keyword evidence="2 3" id="KW-0233">DNA recombination</keyword>
<dbReference type="PROSITE" id="PS50935">
    <property type="entry name" value="SSB"/>
    <property type="match status" value="1"/>
</dbReference>
<evidence type="ECO:0000256" key="5">
    <source>
        <dbReference type="SAM" id="MobiDB-lite"/>
    </source>
</evidence>
<dbReference type="Proteomes" id="UP000245252">
    <property type="component" value="Unassembled WGS sequence"/>
</dbReference>
<feature type="compositionally biased region" description="Low complexity" evidence="5">
    <location>
        <begin position="124"/>
        <end position="135"/>
    </location>
</feature>
<feature type="compositionally biased region" description="Gly residues" evidence="5">
    <location>
        <begin position="136"/>
        <end position="145"/>
    </location>
</feature>
<dbReference type="Gene3D" id="2.40.50.140">
    <property type="entry name" value="Nucleic acid-binding proteins"/>
    <property type="match status" value="1"/>
</dbReference>
<evidence type="ECO:0000313" key="6">
    <source>
        <dbReference type="EMBL" id="PWE56429.1"/>
    </source>
</evidence>
<dbReference type="Pfam" id="PF00436">
    <property type="entry name" value="SSB"/>
    <property type="match status" value="1"/>
</dbReference>
<dbReference type="NCBIfam" id="NF004972">
    <property type="entry name" value="PRK06341.1"/>
    <property type="match status" value="1"/>
</dbReference>
<dbReference type="PANTHER" id="PTHR10302:SF27">
    <property type="entry name" value="SINGLE-STRANDED DNA-BINDING PROTEIN"/>
    <property type="match status" value="1"/>
</dbReference>
<dbReference type="GO" id="GO:0006310">
    <property type="term" value="P:DNA recombination"/>
    <property type="evidence" value="ECO:0007669"/>
    <property type="project" value="UniProtKB-UniRule"/>
</dbReference>
<keyword evidence="3" id="KW-0234">DNA repair</keyword>
<feature type="compositionally biased region" description="Low complexity" evidence="5">
    <location>
        <begin position="146"/>
        <end position="171"/>
    </location>
</feature>
<dbReference type="GO" id="GO:0006281">
    <property type="term" value="P:DNA repair"/>
    <property type="evidence" value="ECO:0007669"/>
    <property type="project" value="UniProtKB-UniRule"/>
</dbReference>
<dbReference type="OrthoDB" id="9809878at2"/>
<dbReference type="GO" id="GO:0003697">
    <property type="term" value="F:single-stranded DNA binding"/>
    <property type="evidence" value="ECO:0007669"/>
    <property type="project" value="UniProtKB-UniRule"/>
</dbReference>
<keyword evidence="3" id="KW-0227">DNA damage</keyword>
<evidence type="ECO:0000256" key="1">
    <source>
        <dbReference type="ARBA" id="ARBA00023125"/>
    </source>
</evidence>
<name>A0A2U2DT90_9HYPH</name>
<keyword evidence="7" id="KW-1185">Reference proteome</keyword>
<dbReference type="SUPFAM" id="SSF50249">
    <property type="entry name" value="Nucleic acid-binding proteins"/>
    <property type="match status" value="1"/>
</dbReference>
<dbReference type="InterPro" id="IPR000424">
    <property type="entry name" value="Primosome_PriB/ssb"/>
</dbReference>
<dbReference type="GO" id="GO:0009295">
    <property type="term" value="C:nucleoid"/>
    <property type="evidence" value="ECO:0007669"/>
    <property type="project" value="TreeGrafter"/>
</dbReference>
<feature type="short sequence motif" description="Important for interaction with partner proteins" evidence="3">
    <location>
        <begin position="175"/>
        <end position="180"/>
    </location>
</feature>
<dbReference type="HAMAP" id="MF_00984">
    <property type="entry name" value="SSB"/>
    <property type="match status" value="1"/>
</dbReference>
<dbReference type="EMBL" id="QFBC01000003">
    <property type="protein sequence ID" value="PWE56429.1"/>
    <property type="molecule type" value="Genomic_DNA"/>
</dbReference>
<reference evidence="6 7" key="1">
    <citation type="submission" date="2018-05" db="EMBL/GenBank/DDBJ databases">
        <title>The draft genome of strain NS-104.</title>
        <authorList>
            <person name="Hang P."/>
            <person name="Jiang J."/>
        </authorList>
    </citation>
    <scope>NUCLEOTIDE SEQUENCE [LARGE SCALE GENOMIC DNA]</scope>
    <source>
        <strain evidence="6 7">NS-104</strain>
    </source>
</reference>
<keyword evidence="3" id="KW-0235">DNA replication</keyword>
<comment type="caution">
    <text evidence="3">Lacks conserved residue(s) required for the propagation of feature annotation.</text>
</comment>
<dbReference type="PANTHER" id="PTHR10302">
    <property type="entry name" value="SINGLE-STRANDED DNA-BINDING PROTEIN"/>
    <property type="match status" value="1"/>
</dbReference>
<evidence type="ECO:0000256" key="4">
    <source>
        <dbReference type="RuleBase" id="RU000524"/>
    </source>
</evidence>
<organism evidence="6 7">
    <name type="scientific">Metarhizobium album</name>
    <dbReference type="NCBI Taxonomy" id="2182425"/>
    <lineage>
        <taxon>Bacteria</taxon>
        <taxon>Pseudomonadati</taxon>
        <taxon>Pseudomonadota</taxon>
        <taxon>Alphaproteobacteria</taxon>
        <taxon>Hyphomicrobiales</taxon>
        <taxon>Rhizobiaceae</taxon>
        <taxon>Metarhizobium</taxon>
    </lineage>
</organism>